<dbReference type="RefSeq" id="WP_344996385.1">
    <property type="nucleotide sequence ID" value="NZ_BAABFR010000037.1"/>
</dbReference>
<gene>
    <name evidence="1" type="ORF">GCM10023147_26320</name>
</gene>
<proteinExistence type="predicted"/>
<keyword evidence="2" id="KW-1185">Reference proteome</keyword>
<dbReference type="Proteomes" id="UP001500635">
    <property type="component" value="Unassembled WGS sequence"/>
</dbReference>
<sequence>MAKKRLLAVGYQGSRLYTLAKGHPAVELIGRGRTKAALGRAVEVLGSCEADLVVLEGHGSLRDGAPIYWSSDKSDQCVEFKPPKLKAPAVILSMCHGGSPAFVDAVRNTNVTVRVLGPIGQVYSGACAGLVHDVVEDFLNGASLHAAFTAAQARGNGVYAGADQWHLV</sequence>
<reference evidence="2" key="1">
    <citation type="journal article" date="2019" name="Int. J. Syst. Evol. Microbiol.">
        <title>The Global Catalogue of Microorganisms (GCM) 10K type strain sequencing project: providing services to taxonomists for standard genome sequencing and annotation.</title>
        <authorList>
            <consortium name="The Broad Institute Genomics Platform"/>
            <consortium name="The Broad Institute Genome Sequencing Center for Infectious Disease"/>
            <person name="Wu L."/>
            <person name="Ma J."/>
        </authorList>
    </citation>
    <scope>NUCLEOTIDE SEQUENCE [LARGE SCALE GENOMIC DNA]</scope>
    <source>
        <strain evidence="2">JCM 17688</strain>
    </source>
</reference>
<protein>
    <recommendedName>
        <fullName evidence="3">CHAT domain-containing protein</fullName>
    </recommendedName>
</protein>
<evidence type="ECO:0008006" key="3">
    <source>
        <dbReference type="Google" id="ProtNLM"/>
    </source>
</evidence>
<evidence type="ECO:0000313" key="2">
    <source>
        <dbReference type="Proteomes" id="UP001500635"/>
    </source>
</evidence>
<dbReference type="EMBL" id="BAABFR010000037">
    <property type="protein sequence ID" value="GAA4394362.1"/>
    <property type="molecule type" value="Genomic_DNA"/>
</dbReference>
<comment type="caution">
    <text evidence="1">The sequence shown here is derived from an EMBL/GenBank/DDBJ whole genome shotgun (WGS) entry which is preliminary data.</text>
</comment>
<accession>A0ABP8JQ27</accession>
<organism evidence="1 2">
    <name type="scientific">Tsukamurella soli</name>
    <dbReference type="NCBI Taxonomy" id="644556"/>
    <lineage>
        <taxon>Bacteria</taxon>
        <taxon>Bacillati</taxon>
        <taxon>Actinomycetota</taxon>
        <taxon>Actinomycetes</taxon>
        <taxon>Mycobacteriales</taxon>
        <taxon>Tsukamurellaceae</taxon>
        <taxon>Tsukamurella</taxon>
    </lineage>
</organism>
<name>A0ABP8JQ27_9ACTN</name>
<evidence type="ECO:0000313" key="1">
    <source>
        <dbReference type="EMBL" id="GAA4394362.1"/>
    </source>
</evidence>